<dbReference type="PANTHER" id="PTHR45663:SF11">
    <property type="entry name" value="GEO12009P1"/>
    <property type="match status" value="1"/>
</dbReference>
<proteinExistence type="inferred from homology"/>
<dbReference type="EMBL" id="BAABBA010000022">
    <property type="protein sequence ID" value="GAA4289112.1"/>
    <property type="molecule type" value="Genomic_DNA"/>
</dbReference>
<feature type="domain" description="Thioredoxin" evidence="3">
    <location>
        <begin position="31"/>
        <end position="94"/>
    </location>
</feature>
<organism evidence="4 5">
    <name type="scientific">Georgenia daeguensis</name>
    <dbReference type="NCBI Taxonomy" id="908355"/>
    <lineage>
        <taxon>Bacteria</taxon>
        <taxon>Bacillati</taxon>
        <taxon>Actinomycetota</taxon>
        <taxon>Actinomycetes</taxon>
        <taxon>Micrococcales</taxon>
        <taxon>Bogoriellaceae</taxon>
        <taxon>Georgenia</taxon>
    </lineage>
</organism>
<dbReference type="PANTHER" id="PTHR45663">
    <property type="entry name" value="GEO12009P1"/>
    <property type="match status" value="1"/>
</dbReference>
<keyword evidence="2" id="KW-0676">Redox-active center</keyword>
<evidence type="ECO:0000256" key="2">
    <source>
        <dbReference type="ARBA" id="ARBA00023284"/>
    </source>
</evidence>
<gene>
    <name evidence="4" type="ORF">GCM10022262_34730</name>
</gene>
<name>A0ABP8EYM1_9MICO</name>
<dbReference type="InterPro" id="IPR013766">
    <property type="entry name" value="Thioredoxin_domain"/>
</dbReference>
<evidence type="ECO:0000313" key="5">
    <source>
        <dbReference type="Proteomes" id="UP001499841"/>
    </source>
</evidence>
<reference evidence="5" key="1">
    <citation type="journal article" date="2019" name="Int. J. Syst. Evol. Microbiol.">
        <title>The Global Catalogue of Microorganisms (GCM) 10K type strain sequencing project: providing services to taxonomists for standard genome sequencing and annotation.</title>
        <authorList>
            <consortium name="The Broad Institute Genomics Platform"/>
            <consortium name="The Broad Institute Genome Sequencing Center for Infectious Disease"/>
            <person name="Wu L."/>
            <person name="Ma J."/>
        </authorList>
    </citation>
    <scope>NUCLEOTIDE SEQUENCE [LARGE SCALE GENOMIC DNA]</scope>
    <source>
        <strain evidence="5">JCM 17459</strain>
    </source>
</reference>
<dbReference type="InterPro" id="IPR036249">
    <property type="entry name" value="Thioredoxin-like_sf"/>
</dbReference>
<dbReference type="Proteomes" id="UP001499841">
    <property type="component" value="Unassembled WGS sequence"/>
</dbReference>
<evidence type="ECO:0000313" key="4">
    <source>
        <dbReference type="EMBL" id="GAA4289112.1"/>
    </source>
</evidence>
<evidence type="ECO:0000259" key="3">
    <source>
        <dbReference type="Pfam" id="PF00085"/>
    </source>
</evidence>
<dbReference type="CDD" id="cd02947">
    <property type="entry name" value="TRX_family"/>
    <property type="match status" value="1"/>
</dbReference>
<dbReference type="Pfam" id="PF00085">
    <property type="entry name" value="Thioredoxin"/>
    <property type="match status" value="1"/>
</dbReference>
<dbReference type="Gene3D" id="3.40.30.10">
    <property type="entry name" value="Glutaredoxin"/>
    <property type="match status" value="1"/>
</dbReference>
<comment type="similarity">
    <text evidence="1">Belongs to the thioredoxin family.</text>
</comment>
<keyword evidence="5" id="KW-1185">Reference proteome</keyword>
<protein>
    <recommendedName>
        <fullName evidence="3">Thioredoxin domain-containing protein</fullName>
    </recommendedName>
</protein>
<dbReference type="SUPFAM" id="SSF52833">
    <property type="entry name" value="Thioredoxin-like"/>
    <property type="match status" value="1"/>
</dbReference>
<sequence length="109" mass="11948">MSWPSPTPPSTRRFCSPRLLCWSAFGRPGGAPCRRTEPIIDELAAEHGDKIKFVKFDADANIETVTKYGVVSIPTFNLYAGGEVIKSLIGADQEAVPRRARRLGMRVSG</sequence>
<comment type="caution">
    <text evidence="4">The sequence shown here is derived from an EMBL/GenBank/DDBJ whole genome shotgun (WGS) entry which is preliminary data.</text>
</comment>
<accession>A0ABP8EYM1</accession>
<evidence type="ECO:0000256" key="1">
    <source>
        <dbReference type="ARBA" id="ARBA00008987"/>
    </source>
</evidence>